<evidence type="ECO:0000256" key="3">
    <source>
        <dbReference type="SAM" id="SignalP"/>
    </source>
</evidence>
<reference evidence="5 6" key="2">
    <citation type="journal article" date="2024" name="G3 (Bethesda)">
        <title>The genome of the cryopelagic Antarctic bald notothen, Trematomus borchgrevinki.</title>
        <authorList>
            <person name="Rayamajhi N."/>
            <person name="Rivera-Colon A.G."/>
            <person name="Minhas B.F."/>
            <person name="Cheng C.C."/>
            <person name="Catchen J.M."/>
        </authorList>
    </citation>
    <scope>NUCLEOTIDE SEQUENCE [LARGE SCALE GENOMIC DNA]</scope>
    <source>
        <strain evidence="5">AGRC-2024</strain>
    </source>
</reference>
<sequence length="286" mass="31240">MRADSMGWILWAIGVFVLIQGCMCSAVQTNSGCMKWTEGPGNDVRCEACNPGHHLVKEYGPNPKELCTPCEAGKYILKPTDLQCQRCSQCVGAQVMKNECTATTDTQCGCKKGLTCGDAKCSFCVKTCDKGQEPTEKRSCRKCPEGTFNDQIHQRCKPWSTECQNIVTKGDALTDITCGNVSVESSKTPNPAEQEWPLSVVAAVVLCVFSIIIILFITILAKKNSNKKKQNIKKPITSTPIITTPTDDPRTLIAVAVECSFHEAQQEQGSRSELLGCRDSSDQFIA</sequence>
<feature type="disulfide bond" evidence="1">
    <location>
        <begin position="90"/>
        <end position="108"/>
    </location>
</feature>
<feature type="repeat" description="TNFR-Cys" evidence="1">
    <location>
        <begin position="69"/>
        <end position="108"/>
    </location>
</feature>
<dbReference type="Pfam" id="PF00020">
    <property type="entry name" value="TNFR_c6"/>
    <property type="match status" value="1"/>
</dbReference>
<feature type="signal peptide" evidence="3">
    <location>
        <begin position="1"/>
        <end position="24"/>
    </location>
</feature>
<evidence type="ECO:0000313" key="5">
    <source>
        <dbReference type="EMBL" id="KAL3064655.1"/>
    </source>
</evidence>
<gene>
    <name evidence="5" type="ORF">OYC64_000821</name>
</gene>
<proteinExistence type="predicted"/>
<dbReference type="Gene3D" id="2.10.50.10">
    <property type="entry name" value="Tumor Necrosis Factor Receptor, subunit A, domain 2"/>
    <property type="match status" value="2"/>
</dbReference>
<evidence type="ECO:0000259" key="4">
    <source>
        <dbReference type="PROSITE" id="PS50050"/>
    </source>
</evidence>
<keyword evidence="1" id="KW-1015">Disulfide bond</keyword>
<keyword evidence="2" id="KW-0472">Membrane</keyword>
<protein>
    <recommendedName>
        <fullName evidence="4">TNFR-Cys domain-containing protein</fullName>
    </recommendedName>
</protein>
<organism evidence="5 6">
    <name type="scientific">Pagothenia borchgrevinki</name>
    <name type="common">Bald rockcod</name>
    <name type="synonym">Trematomus borchgrevinki</name>
    <dbReference type="NCBI Taxonomy" id="8213"/>
    <lineage>
        <taxon>Eukaryota</taxon>
        <taxon>Metazoa</taxon>
        <taxon>Chordata</taxon>
        <taxon>Craniata</taxon>
        <taxon>Vertebrata</taxon>
        <taxon>Euteleostomi</taxon>
        <taxon>Actinopterygii</taxon>
        <taxon>Neopterygii</taxon>
        <taxon>Teleostei</taxon>
        <taxon>Neoteleostei</taxon>
        <taxon>Acanthomorphata</taxon>
        <taxon>Eupercaria</taxon>
        <taxon>Perciformes</taxon>
        <taxon>Notothenioidei</taxon>
        <taxon>Nototheniidae</taxon>
        <taxon>Pagothenia</taxon>
    </lineage>
</organism>
<evidence type="ECO:0000256" key="2">
    <source>
        <dbReference type="SAM" id="Phobius"/>
    </source>
</evidence>
<dbReference type="PROSITE" id="PS51257">
    <property type="entry name" value="PROKAR_LIPOPROTEIN"/>
    <property type="match status" value="1"/>
</dbReference>
<dbReference type="CDD" id="cd13424">
    <property type="entry name" value="TNFRSF9_teleost"/>
    <property type="match status" value="1"/>
</dbReference>
<dbReference type="AlphaFoldDB" id="A0ABD2HFB6"/>
<evidence type="ECO:0000256" key="1">
    <source>
        <dbReference type="PROSITE-ProRule" id="PRU00206"/>
    </source>
</evidence>
<keyword evidence="2" id="KW-0812">Transmembrane</keyword>
<keyword evidence="6" id="KW-1185">Reference proteome</keyword>
<dbReference type="PANTHER" id="PTHR47139:SF4">
    <property type="entry name" value="TUMOR NECROSIS FACTOR RECEPTOR SUPERFAMILY MEMBER 9 ISOFORM X1-RELATED"/>
    <property type="match status" value="1"/>
</dbReference>
<dbReference type="SMART" id="SM00208">
    <property type="entry name" value="TNFR"/>
    <property type="match status" value="2"/>
</dbReference>
<keyword evidence="2" id="KW-1133">Transmembrane helix</keyword>
<feature type="disulfide bond" evidence="1">
    <location>
        <begin position="87"/>
        <end position="100"/>
    </location>
</feature>
<dbReference type="Proteomes" id="UP001619887">
    <property type="component" value="Unassembled WGS sequence"/>
</dbReference>
<name>A0ABD2HFB6_PAGBO</name>
<evidence type="ECO:0000313" key="6">
    <source>
        <dbReference type="Proteomes" id="UP001619887"/>
    </source>
</evidence>
<comment type="caution">
    <text evidence="5">The sequence shown here is derived from an EMBL/GenBank/DDBJ whole genome shotgun (WGS) entry which is preliminary data.</text>
</comment>
<dbReference type="PANTHER" id="PTHR47139">
    <property type="entry name" value="TUMOR NECROSIS FACTOR RECEPTOR SUPERFAMILY MEMBER 9"/>
    <property type="match status" value="1"/>
</dbReference>
<feature type="chain" id="PRO_5044754832" description="TNFR-Cys domain-containing protein" evidence="3">
    <location>
        <begin position="25"/>
        <end position="286"/>
    </location>
</feature>
<dbReference type="EMBL" id="JBIYXZ010002070">
    <property type="protein sequence ID" value="KAL3064655.1"/>
    <property type="molecule type" value="Genomic_DNA"/>
</dbReference>
<keyword evidence="3" id="KW-0732">Signal</keyword>
<feature type="domain" description="TNFR-Cys" evidence="4">
    <location>
        <begin position="69"/>
        <end position="108"/>
    </location>
</feature>
<reference evidence="5 6" key="1">
    <citation type="journal article" date="2022" name="G3 (Bethesda)">
        <title>Evaluating Illumina-, Nanopore-, and PacBio-based genome assembly strategies with the bald notothen, Trematomus borchgrevinki.</title>
        <authorList>
            <person name="Rayamajhi N."/>
            <person name="Cheng C.C."/>
            <person name="Catchen J.M."/>
        </authorList>
    </citation>
    <scope>NUCLEOTIDE SEQUENCE [LARGE SCALE GENOMIC DNA]</scope>
    <source>
        <strain evidence="5">AGRC-2024</strain>
    </source>
</reference>
<feature type="transmembrane region" description="Helical" evidence="2">
    <location>
        <begin position="196"/>
        <end position="221"/>
    </location>
</feature>
<dbReference type="PROSITE" id="PS50050">
    <property type="entry name" value="TNFR_NGFR_2"/>
    <property type="match status" value="1"/>
</dbReference>
<dbReference type="InterPro" id="IPR034057">
    <property type="entry name" value="TNFRSF9_N_teleost"/>
</dbReference>
<dbReference type="SUPFAM" id="SSF57586">
    <property type="entry name" value="TNF receptor-like"/>
    <property type="match status" value="2"/>
</dbReference>
<comment type="caution">
    <text evidence="1">Lacks conserved residue(s) required for the propagation of feature annotation.</text>
</comment>
<accession>A0ABD2HFB6</accession>
<dbReference type="InterPro" id="IPR001368">
    <property type="entry name" value="TNFR/NGFR_Cys_rich_reg"/>
</dbReference>